<feature type="compositionally biased region" description="Basic residues" evidence="1">
    <location>
        <begin position="1"/>
        <end position="19"/>
    </location>
</feature>
<sequence length="91" mass="10021">MTRRSPVKNPKKKDKKHRKADSDKKAAALKRKKKHTGCKGEKGAAGCKGCEKAKAALKIEHCTCCKKHCPLSKPKCGKGRRLAAALKLREK</sequence>
<comment type="caution">
    <text evidence="2">The sequence shown here is derived from an EMBL/GenBank/DDBJ whole genome shotgun (WGS) entry which is preliminary data.</text>
</comment>
<accession>A0A7C8FM45</accession>
<protein>
    <submittedName>
        <fullName evidence="2">Uncharacterized protein</fullName>
    </submittedName>
</protein>
<evidence type="ECO:0000256" key="1">
    <source>
        <dbReference type="SAM" id="MobiDB-lite"/>
    </source>
</evidence>
<dbReference type="EMBL" id="WAJS01000007">
    <property type="protein sequence ID" value="KAB1650958.1"/>
    <property type="molecule type" value="Genomic_DNA"/>
</dbReference>
<evidence type="ECO:0000313" key="3">
    <source>
        <dbReference type="Proteomes" id="UP000479639"/>
    </source>
</evidence>
<feature type="compositionally biased region" description="Basic residues" evidence="1">
    <location>
        <begin position="27"/>
        <end position="37"/>
    </location>
</feature>
<gene>
    <name evidence="2" type="ORF">F8D48_03375</name>
</gene>
<name>A0A7C8FM45_9ACTN</name>
<reference evidence="2 3" key="1">
    <citation type="submission" date="2019-09" db="EMBL/GenBank/DDBJ databases">
        <title>Whole genome shotgun sequencing (WGS) of Ellagibacter isourolithinifaciens DSM 104140(T) and Adlercreutzia muris DSM 29508(T).</title>
        <authorList>
            <person name="Stoll D.A."/>
            <person name="Danylec N."/>
            <person name="Huch M."/>
        </authorList>
    </citation>
    <scope>NUCLEOTIDE SEQUENCE [LARGE SCALE GENOMIC DNA]</scope>
    <source>
        <strain evidence="2 3">DSM 29508</strain>
    </source>
</reference>
<proteinExistence type="predicted"/>
<dbReference type="AlphaFoldDB" id="A0A7C8FM45"/>
<dbReference type="Proteomes" id="UP000479639">
    <property type="component" value="Unassembled WGS sequence"/>
</dbReference>
<organism evidence="2 3">
    <name type="scientific">Adlercreutzia muris</name>
    <dbReference type="NCBI Taxonomy" id="1796610"/>
    <lineage>
        <taxon>Bacteria</taxon>
        <taxon>Bacillati</taxon>
        <taxon>Actinomycetota</taxon>
        <taxon>Coriobacteriia</taxon>
        <taxon>Eggerthellales</taxon>
        <taxon>Eggerthellaceae</taxon>
        <taxon>Adlercreutzia</taxon>
    </lineage>
</organism>
<evidence type="ECO:0000313" key="2">
    <source>
        <dbReference type="EMBL" id="KAB1650958.1"/>
    </source>
</evidence>
<keyword evidence="3" id="KW-1185">Reference proteome</keyword>
<feature type="region of interest" description="Disordered" evidence="1">
    <location>
        <begin position="1"/>
        <end position="46"/>
    </location>
</feature>